<dbReference type="STRING" id="1469144.LI90_1244"/>
<comment type="caution">
    <text evidence="1">The sequence shown here is derived from an EMBL/GenBank/DDBJ whole genome shotgun (WGS) entry which is preliminary data.</text>
</comment>
<dbReference type="EMBL" id="LAXD01000001">
    <property type="protein sequence ID" value="KWW99608.1"/>
    <property type="molecule type" value="Genomic_DNA"/>
</dbReference>
<keyword evidence="2" id="KW-1185">Reference proteome</keyword>
<gene>
    <name evidence="1" type="ORF">LI90_1244</name>
</gene>
<evidence type="ECO:0000313" key="1">
    <source>
        <dbReference type="EMBL" id="KWW99608.1"/>
    </source>
</evidence>
<accession>A0A132MP28</accession>
<dbReference type="AlphaFoldDB" id="A0A132MP28"/>
<name>A0A132MP28_9ACTN</name>
<sequence>MGRLFRHSDDTRPGRYGVAAGHLLSAGSGKTETATIAEITS</sequence>
<reference evidence="2" key="1">
    <citation type="submission" date="2015-04" db="EMBL/GenBank/DDBJ databases">
        <title>Physiological reanalysis, assessment of diazotrophy, and genome sequences of multiple isolates of Streptomyces thermoautotrophicus.</title>
        <authorList>
            <person name="MacKellar D.C."/>
            <person name="Lieber L."/>
            <person name="Norman J."/>
            <person name="Bolger A."/>
            <person name="Tobin C."/>
            <person name="Murray J.W."/>
            <person name="Chang R."/>
            <person name="Ford T."/>
            <person name="Nguyen P.Q."/>
            <person name="Woodward J."/>
            <person name="Permingeat H."/>
            <person name="Joshi N.S."/>
            <person name="Silver P.A."/>
            <person name="Usadel B."/>
            <person name="Rutherford A.W."/>
            <person name="Friesen M."/>
            <person name="Prell J."/>
        </authorList>
    </citation>
    <scope>NUCLEOTIDE SEQUENCE [LARGE SCALE GENOMIC DNA]</scope>
    <source>
        <strain evidence="2">H1</strain>
    </source>
</reference>
<evidence type="ECO:0000313" key="2">
    <source>
        <dbReference type="Proteomes" id="UP000070188"/>
    </source>
</evidence>
<protein>
    <submittedName>
        <fullName evidence="1">Uncharacterized protein</fullName>
    </submittedName>
</protein>
<proteinExistence type="predicted"/>
<dbReference type="PATRIC" id="fig|1469144.10.peg.1376"/>
<dbReference type="Proteomes" id="UP000070188">
    <property type="component" value="Unassembled WGS sequence"/>
</dbReference>
<organism evidence="1 2">
    <name type="scientific">Carbonactinospora thermoautotrophica</name>
    <dbReference type="NCBI Taxonomy" id="1469144"/>
    <lineage>
        <taxon>Bacteria</taxon>
        <taxon>Bacillati</taxon>
        <taxon>Actinomycetota</taxon>
        <taxon>Actinomycetes</taxon>
        <taxon>Kitasatosporales</taxon>
        <taxon>Carbonactinosporaceae</taxon>
        <taxon>Carbonactinospora</taxon>
    </lineage>
</organism>